<dbReference type="EMBL" id="OX459955">
    <property type="protein sequence ID" value="CAI9159233.1"/>
    <property type="molecule type" value="Genomic_DNA"/>
</dbReference>
<reference evidence="4 9" key="1">
    <citation type="submission" date="2023-04" db="EMBL/GenBank/DDBJ databases">
        <authorList>
            <consortium name="ELIXIR-Norway"/>
        </authorList>
    </citation>
    <scope>NUCLEOTIDE SEQUENCE [LARGE SCALE GENOMIC DNA]</scope>
</reference>
<keyword evidence="9" id="KW-1185">Reference proteome</keyword>
<dbReference type="EMBL" id="OX459955">
    <property type="protein sequence ID" value="CAI9159230.1"/>
    <property type="molecule type" value="Genomic_DNA"/>
</dbReference>
<accession>A0ABN8YCI2</accession>
<feature type="compositionally biased region" description="Acidic residues" evidence="1">
    <location>
        <begin position="62"/>
        <end position="74"/>
    </location>
</feature>
<evidence type="ECO:0000313" key="4">
    <source>
        <dbReference type="EMBL" id="CAI9159235.1"/>
    </source>
</evidence>
<evidence type="ECO:0000313" key="6">
    <source>
        <dbReference type="EMBL" id="CAI9159239.1"/>
    </source>
</evidence>
<protein>
    <submittedName>
        <fullName evidence="4">Uncharacterized protein</fullName>
    </submittedName>
</protein>
<name>A0ABN8YCI2_RANTA</name>
<dbReference type="EMBL" id="OX459955">
    <property type="protein sequence ID" value="CAI9159237.1"/>
    <property type="molecule type" value="Genomic_DNA"/>
</dbReference>
<evidence type="ECO:0000313" key="2">
    <source>
        <dbReference type="EMBL" id="CAI9159230.1"/>
    </source>
</evidence>
<gene>
    <name evidence="2" type="ORF">MRATA1EN1_LOCUS8192</name>
    <name evidence="3" type="ORF">MRATA1EN1_LOCUS8195</name>
    <name evidence="4" type="ORF">MRATA1EN1_LOCUS8197</name>
    <name evidence="5" type="ORF">MRATA1EN1_LOCUS8199</name>
    <name evidence="6" type="ORF">MRATA1EN1_LOCUS8201</name>
    <name evidence="7" type="ORF">MRATA1EN1_LOCUS8203</name>
    <name evidence="8" type="ORF">MRATA1EN1_LOCUS8205</name>
</gene>
<dbReference type="EMBL" id="OX459955">
    <property type="protein sequence ID" value="CAI9159235.1"/>
    <property type="molecule type" value="Genomic_DNA"/>
</dbReference>
<feature type="compositionally biased region" description="Basic and acidic residues" evidence="1">
    <location>
        <begin position="36"/>
        <end position="50"/>
    </location>
</feature>
<evidence type="ECO:0000256" key="1">
    <source>
        <dbReference type="SAM" id="MobiDB-lite"/>
    </source>
</evidence>
<proteinExistence type="predicted"/>
<evidence type="ECO:0000313" key="9">
    <source>
        <dbReference type="Proteomes" id="UP001176941"/>
    </source>
</evidence>
<evidence type="ECO:0000313" key="3">
    <source>
        <dbReference type="EMBL" id="CAI9159233.1"/>
    </source>
</evidence>
<dbReference type="EMBL" id="OX459955">
    <property type="protein sequence ID" value="CAI9159241.1"/>
    <property type="molecule type" value="Genomic_DNA"/>
</dbReference>
<sequence length="134" mass="13420">MGDLCHGPLVSQGLSSDSPRGLGGVLGDEQLGPADDSTRGGREGLGDDRTSIWYLVVKPGDSEDTTWEEADGEPPESGGDCPVVSPQGSGKSKEGAGGRTAQVLGLGVEGNCPCGAPAEASPLQPERPGEPGPP</sequence>
<dbReference type="EMBL" id="OX459955">
    <property type="protein sequence ID" value="CAI9159243.1"/>
    <property type="molecule type" value="Genomic_DNA"/>
</dbReference>
<organism evidence="4 9">
    <name type="scientific">Rangifer tarandus platyrhynchus</name>
    <name type="common">Svalbard reindeer</name>
    <dbReference type="NCBI Taxonomy" id="3082113"/>
    <lineage>
        <taxon>Eukaryota</taxon>
        <taxon>Metazoa</taxon>
        <taxon>Chordata</taxon>
        <taxon>Craniata</taxon>
        <taxon>Vertebrata</taxon>
        <taxon>Euteleostomi</taxon>
        <taxon>Mammalia</taxon>
        <taxon>Eutheria</taxon>
        <taxon>Laurasiatheria</taxon>
        <taxon>Artiodactyla</taxon>
        <taxon>Ruminantia</taxon>
        <taxon>Pecora</taxon>
        <taxon>Cervidae</taxon>
        <taxon>Odocoileinae</taxon>
        <taxon>Rangifer</taxon>
    </lineage>
</organism>
<evidence type="ECO:0000313" key="5">
    <source>
        <dbReference type="EMBL" id="CAI9159237.1"/>
    </source>
</evidence>
<evidence type="ECO:0000313" key="7">
    <source>
        <dbReference type="EMBL" id="CAI9159241.1"/>
    </source>
</evidence>
<feature type="region of interest" description="Disordered" evidence="1">
    <location>
        <begin position="1"/>
        <end position="134"/>
    </location>
</feature>
<dbReference type="Proteomes" id="UP001176941">
    <property type="component" value="Chromosome 19"/>
</dbReference>
<dbReference type="EMBL" id="OX459955">
    <property type="protein sequence ID" value="CAI9159239.1"/>
    <property type="molecule type" value="Genomic_DNA"/>
</dbReference>
<evidence type="ECO:0000313" key="8">
    <source>
        <dbReference type="EMBL" id="CAI9159243.1"/>
    </source>
</evidence>